<keyword evidence="9 19" id="KW-0812">Transmembrane</keyword>
<keyword evidence="23" id="KW-1185">Reference proteome</keyword>
<dbReference type="InterPro" id="IPR015421">
    <property type="entry name" value="PyrdxlP-dep_Trfase_major"/>
</dbReference>
<evidence type="ECO:0000256" key="11">
    <source>
        <dbReference type="ARBA" id="ARBA00022898"/>
    </source>
</evidence>
<dbReference type="GO" id="GO:0046513">
    <property type="term" value="P:ceramide biosynthetic process"/>
    <property type="evidence" value="ECO:0007669"/>
    <property type="project" value="TreeGrafter"/>
</dbReference>
<evidence type="ECO:0000256" key="2">
    <source>
        <dbReference type="ARBA" id="ARBA00004240"/>
    </source>
</evidence>
<evidence type="ECO:0000313" key="22">
    <source>
        <dbReference type="EMBL" id="KFD72610.1"/>
    </source>
</evidence>
<evidence type="ECO:0000256" key="19">
    <source>
        <dbReference type="SAM" id="Phobius"/>
    </source>
</evidence>
<keyword evidence="14" id="KW-0443">Lipid metabolism</keyword>
<evidence type="ECO:0000256" key="14">
    <source>
        <dbReference type="ARBA" id="ARBA00023098"/>
    </source>
</evidence>
<dbReference type="Gene3D" id="3.40.640.10">
    <property type="entry name" value="Type I PLP-dependent aspartate aminotransferase-like (Major domain)"/>
    <property type="match status" value="1"/>
</dbReference>
<comment type="pathway">
    <text evidence="5">Sphingolipid metabolism.</text>
</comment>
<dbReference type="EMBL" id="KL363189">
    <property type="protein sequence ID" value="KFD57219.1"/>
    <property type="molecule type" value="Genomic_DNA"/>
</dbReference>
<dbReference type="InterPro" id="IPR004839">
    <property type="entry name" value="Aminotransferase_I/II_large"/>
</dbReference>
<comment type="catalytic activity">
    <reaction evidence="17">
        <text>L-serine + hexadecanoyl-CoA + H(+) = 3-oxosphinganine + CO2 + CoA</text>
        <dbReference type="Rhea" id="RHEA:14761"/>
        <dbReference type="ChEBI" id="CHEBI:15378"/>
        <dbReference type="ChEBI" id="CHEBI:16526"/>
        <dbReference type="ChEBI" id="CHEBI:33384"/>
        <dbReference type="ChEBI" id="CHEBI:57287"/>
        <dbReference type="ChEBI" id="CHEBI:57379"/>
        <dbReference type="ChEBI" id="CHEBI:58299"/>
        <dbReference type="EC" id="2.3.1.50"/>
    </reaction>
</comment>
<keyword evidence="15 19" id="KW-0472">Membrane</keyword>
<evidence type="ECO:0000256" key="3">
    <source>
        <dbReference type="ARBA" id="ARBA00004370"/>
    </source>
</evidence>
<feature type="domain" description="Aminotransferase class I/classII large" evidence="20">
    <location>
        <begin position="198"/>
        <end position="553"/>
    </location>
</feature>
<evidence type="ECO:0000256" key="17">
    <source>
        <dbReference type="ARBA" id="ARBA00048528"/>
    </source>
</evidence>
<dbReference type="Pfam" id="PF00155">
    <property type="entry name" value="Aminotran_1_2"/>
    <property type="match status" value="1"/>
</dbReference>
<dbReference type="SUPFAM" id="SSF53383">
    <property type="entry name" value="PLP-dependent transferases"/>
    <property type="match status" value="1"/>
</dbReference>
<dbReference type="PROSITE" id="PS00599">
    <property type="entry name" value="AA_TRANSFER_CLASS_2"/>
    <property type="match status" value="1"/>
</dbReference>
<dbReference type="Proteomes" id="UP000030764">
    <property type="component" value="Unassembled WGS sequence"/>
</dbReference>
<dbReference type="PANTHER" id="PTHR13693">
    <property type="entry name" value="CLASS II AMINOTRANSFERASE/8-AMINO-7-OXONONANOATE SYNTHASE"/>
    <property type="match status" value="1"/>
</dbReference>
<evidence type="ECO:0000256" key="10">
    <source>
        <dbReference type="ARBA" id="ARBA00022824"/>
    </source>
</evidence>
<dbReference type="GO" id="GO:0030170">
    <property type="term" value="F:pyridoxal phosphate binding"/>
    <property type="evidence" value="ECO:0007669"/>
    <property type="project" value="InterPro"/>
</dbReference>
<accession>A0A085MJ23</accession>
<evidence type="ECO:0000256" key="1">
    <source>
        <dbReference type="ARBA" id="ARBA00001933"/>
    </source>
</evidence>
<dbReference type="GO" id="GO:0016020">
    <property type="term" value="C:membrane"/>
    <property type="evidence" value="ECO:0007669"/>
    <property type="project" value="UniProtKB-SubCell"/>
</dbReference>
<keyword evidence="8" id="KW-0808">Transferase</keyword>
<keyword evidence="10" id="KW-0256">Endoplasmic reticulum</keyword>
<evidence type="ECO:0000313" key="21">
    <source>
        <dbReference type="EMBL" id="KFD57219.1"/>
    </source>
</evidence>
<evidence type="ECO:0000313" key="23">
    <source>
        <dbReference type="Proteomes" id="UP000030764"/>
    </source>
</evidence>
<evidence type="ECO:0000256" key="5">
    <source>
        <dbReference type="ARBA" id="ARBA00004991"/>
    </source>
</evidence>
<evidence type="ECO:0000256" key="12">
    <source>
        <dbReference type="ARBA" id="ARBA00022919"/>
    </source>
</evidence>
<evidence type="ECO:0000256" key="13">
    <source>
        <dbReference type="ARBA" id="ARBA00022989"/>
    </source>
</evidence>
<evidence type="ECO:0000256" key="8">
    <source>
        <dbReference type="ARBA" id="ARBA00022679"/>
    </source>
</evidence>
<evidence type="ECO:0000256" key="16">
    <source>
        <dbReference type="ARBA" id="ARBA00023315"/>
    </source>
</evidence>
<dbReference type="Gene3D" id="3.90.1150.10">
    <property type="entry name" value="Aspartate Aminotransferase, domain 1"/>
    <property type="match status" value="1"/>
</dbReference>
<proteinExistence type="inferred from homology"/>
<comment type="similarity">
    <text evidence="6 18">Belongs to the class-II pyridoxal-phosphate-dependent aminotransferase family.</text>
</comment>
<keyword evidence="16" id="KW-0012">Acyltransferase</keyword>
<dbReference type="InterPro" id="IPR015422">
    <property type="entry name" value="PyrdxlP-dep_Trfase_small"/>
</dbReference>
<comment type="cofactor">
    <cofactor evidence="1 18">
        <name>pyridoxal 5'-phosphate</name>
        <dbReference type="ChEBI" id="CHEBI:597326"/>
    </cofactor>
</comment>
<gene>
    <name evidence="21" type="ORF">M513_01730</name>
    <name evidence="22" type="ORF">M514_01730</name>
</gene>
<keyword evidence="13 19" id="KW-1133">Transmembrane helix</keyword>
<dbReference type="CDD" id="cd06454">
    <property type="entry name" value="KBL_like"/>
    <property type="match status" value="1"/>
</dbReference>
<dbReference type="PANTHER" id="PTHR13693:SF3">
    <property type="entry name" value="LD36009P"/>
    <property type="match status" value="1"/>
</dbReference>
<keyword evidence="12" id="KW-0746">Sphingolipid metabolism</keyword>
<protein>
    <recommendedName>
        <fullName evidence="7">serine C-palmitoyltransferase</fullName>
        <ecNumber evidence="7">2.3.1.50</ecNumber>
    </recommendedName>
</protein>
<dbReference type="InterPro" id="IPR001917">
    <property type="entry name" value="Aminotrans_II_pyridoxalP_BS"/>
</dbReference>
<evidence type="ECO:0000256" key="18">
    <source>
        <dbReference type="RuleBase" id="RU003693"/>
    </source>
</evidence>
<dbReference type="GO" id="GO:0017059">
    <property type="term" value="C:serine palmitoyltransferase complex"/>
    <property type="evidence" value="ECO:0007669"/>
    <property type="project" value="TreeGrafter"/>
</dbReference>
<comment type="subcellular location">
    <subcellularLocation>
        <location evidence="2">Endoplasmic reticulum</location>
    </subcellularLocation>
    <subcellularLocation>
        <location evidence="3">Membrane</location>
    </subcellularLocation>
</comment>
<dbReference type="GO" id="GO:0004758">
    <property type="term" value="F:serine C-palmitoyltransferase activity"/>
    <property type="evidence" value="ECO:0007669"/>
    <property type="project" value="UniProtKB-EC"/>
</dbReference>
<reference evidence="21 23" key="1">
    <citation type="journal article" date="2014" name="Nat. Genet.">
        <title>Genome and transcriptome of the porcine whipworm Trichuris suis.</title>
        <authorList>
            <person name="Jex A.R."/>
            <person name="Nejsum P."/>
            <person name="Schwarz E.M."/>
            <person name="Hu L."/>
            <person name="Young N.D."/>
            <person name="Hall R.S."/>
            <person name="Korhonen P.K."/>
            <person name="Liao S."/>
            <person name="Thamsborg S."/>
            <person name="Xia J."/>
            <person name="Xu P."/>
            <person name="Wang S."/>
            <person name="Scheerlinck J.P."/>
            <person name="Hofmann A."/>
            <person name="Sternberg P.W."/>
            <person name="Wang J."/>
            <person name="Gasser R.B."/>
        </authorList>
    </citation>
    <scope>NUCLEOTIDE SEQUENCE [LARGE SCALE GENOMIC DNA]</scope>
    <source>
        <strain evidence="22">DCEP-RM93F</strain>
        <strain evidence="21">DCEP-RM93M</strain>
    </source>
</reference>
<dbReference type="AlphaFoldDB" id="A0A085MJ23"/>
<comment type="pathway">
    <text evidence="4">Lipid metabolism; sphingolipid metabolism.</text>
</comment>
<evidence type="ECO:0000256" key="7">
    <source>
        <dbReference type="ARBA" id="ARBA00013220"/>
    </source>
</evidence>
<evidence type="ECO:0000259" key="20">
    <source>
        <dbReference type="Pfam" id="PF00155"/>
    </source>
</evidence>
<sequence>MVMSTSSQRNQQNIALGTTNVRTSRWFNIFRNESDGQNVRSRAISICSVVDSSSDDEDSVEGRFSKECVSESGEQLKWHSDTAMKEHVDAPVHEHAPLYIAVLTYFAYAMLMMTGYLRDFIRWCGLERNRNAQELPSQRNFVPLYSDFESLYTRSVFMRIRDSWNRPICSAPGAEVILLDRVTKDYGWTFEFTGSKRTVINLGSYNYLGFAENSGTCAEQVERSIRDFGVGVCSSRQELGNLSIQKRLEELVAEFLGVEDAMCFPMGFATNSMTLPCLADKACLILSDELNHASLILGCRLSGARAVIFKHNGKSTCSYLVDLEKKLRDAIVYGQPRTHKPYAKIIIVVEGIYSMEGTIVRLPEIIRLKKKYKAYLYLDEAHSIGCLGNNGRGVCDYFGCDPNDVDVMMGTFTKSFASAGGYVGGKKELIDFLRLNNHSACYGSSISPPLAQQIISCMEVIMGRDGTNEGKRRMAALRRNSIYFRKRLQQLGFILFGNYDSPVVPLMVYFSREMLKRRVGVVVVGFPATPITLGRARFCISAAHTKEQLDQTVLAVSEVGEMLNLKLSRRCEHLKNQPIVY</sequence>
<dbReference type="EMBL" id="KL367476">
    <property type="protein sequence ID" value="KFD72610.1"/>
    <property type="molecule type" value="Genomic_DNA"/>
</dbReference>
<feature type="transmembrane region" description="Helical" evidence="19">
    <location>
        <begin position="98"/>
        <end position="117"/>
    </location>
</feature>
<dbReference type="FunFam" id="3.40.640.10:FF:000047">
    <property type="entry name" value="serine palmitoyltransferase 2 isoform X1"/>
    <property type="match status" value="1"/>
</dbReference>
<dbReference type="InterPro" id="IPR015424">
    <property type="entry name" value="PyrdxlP-dep_Trfase"/>
</dbReference>
<dbReference type="InterPro" id="IPR050087">
    <property type="entry name" value="AON_synthase_class-II"/>
</dbReference>
<evidence type="ECO:0000256" key="15">
    <source>
        <dbReference type="ARBA" id="ARBA00023136"/>
    </source>
</evidence>
<evidence type="ECO:0000256" key="4">
    <source>
        <dbReference type="ARBA" id="ARBA00004760"/>
    </source>
</evidence>
<keyword evidence="11 18" id="KW-0663">Pyridoxal phosphate</keyword>
<dbReference type="EC" id="2.3.1.50" evidence="7"/>
<dbReference type="GO" id="GO:0005783">
    <property type="term" value="C:endoplasmic reticulum"/>
    <property type="evidence" value="ECO:0007669"/>
    <property type="project" value="UniProtKB-SubCell"/>
</dbReference>
<organism evidence="21 23">
    <name type="scientific">Trichuris suis</name>
    <name type="common">pig whipworm</name>
    <dbReference type="NCBI Taxonomy" id="68888"/>
    <lineage>
        <taxon>Eukaryota</taxon>
        <taxon>Metazoa</taxon>
        <taxon>Ecdysozoa</taxon>
        <taxon>Nematoda</taxon>
        <taxon>Enoplea</taxon>
        <taxon>Dorylaimia</taxon>
        <taxon>Trichinellida</taxon>
        <taxon>Trichuridae</taxon>
        <taxon>Trichuris</taxon>
    </lineage>
</organism>
<dbReference type="Proteomes" id="UP000030758">
    <property type="component" value="Unassembled WGS sequence"/>
</dbReference>
<name>A0A085MJ23_9BILA</name>
<evidence type="ECO:0000256" key="6">
    <source>
        <dbReference type="ARBA" id="ARBA00008392"/>
    </source>
</evidence>
<dbReference type="GO" id="GO:0046512">
    <property type="term" value="P:sphingosine biosynthetic process"/>
    <property type="evidence" value="ECO:0007669"/>
    <property type="project" value="TreeGrafter"/>
</dbReference>
<evidence type="ECO:0000256" key="9">
    <source>
        <dbReference type="ARBA" id="ARBA00022692"/>
    </source>
</evidence>